<dbReference type="PROSITE" id="PS00086">
    <property type="entry name" value="CYTOCHROME_P450"/>
    <property type="match status" value="1"/>
</dbReference>
<evidence type="ECO:0000256" key="3">
    <source>
        <dbReference type="ARBA" id="ARBA00023002"/>
    </source>
</evidence>
<evidence type="ECO:0000256" key="2">
    <source>
        <dbReference type="ARBA" id="ARBA00022723"/>
    </source>
</evidence>
<dbReference type="OrthoDB" id="1470350at2759"/>
<keyword evidence="9" id="KW-1185">Reference proteome</keyword>
<dbReference type="EMBL" id="LVKK01000061">
    <property type="protein sequence ID" value="OAG38105.1"/>
    <property type="molecule type" value="Genomic_DNA"/>
</dbReference>
<name>A0A177F1E6_9EURO</name>
<dbReference type="InterPro" id="IPR017972">
    <property type="entry name" value="Cyt_P450_CS"/>
</dbReference>
<dbReference type="GO" id="GO:0020037">
    <property type="term" value="F:heme binding"/>
    <property type="evidence" value="ECO:0007669"/>
    <property type="project" value="InterPro"/>
</dbReference>
<comment type="cofactor">
    <cofactor evidence="1 5">
        <name>heme</name>
        <dbReference type="ChEBI" id="CHEBI:30413"/>
    </cofactor>
</comment>
<dbReference type="InterPro" id="IPR050121">
    <property type="entry name" value="Cytochrome_P450_monoxygenase"/>
</dbReference>
<keyword evidence="7" id="KW-0732">Signal</keyword>
<dbReference type="InterPro" id="IPR036396">
    <property type="entry name" value="Cyt_P450_sf"/>
</dbReference>
<dbReference type="GO" id="GO:0016705">
    <property type="term" value="F:oxidoreductase activity, acting on paired donors, with incorporation or reduction of molecular oxygen"/>
    <property type="evidence" value="ECO:0007669"/>
    <property type="project" value="InterPro"/>
</dbReference>
<dbReference type="Gene3D" id="1.10.630.10">
    <property type="entry name" value="Cytochrome P450"/>
    <property type="match status" value="1"/>
</dbReference>
<keyword evidence="5" id="KW-0349">Heme</keyword>
<dbReference type="PRINTS" id="PR00463">
    <property type="entry name" value="EP450I"/>
</dbReference>
<keyword evidence="3" id="KW-0560">Oxidoreductase</keyword>
<dbReference type="InterPro" id="IPR001128">
    <property type="entry name" value="Cyt_P450"/>
</dbReference>
<dbReference type="PANTHER" id="PTHR24305:SF164">
    <property type="entry name" value="P450, PUTATIVE (EUROFUNG)-RELATED"/>
    <property type="match status" value="1"/>
</dbReference>
<evidence type="ECO:0000256" key="5">
    <source>
        <dbReference type="PIRSR" id="PIRSR602401-1"/>
    </source>
</evidence>
<dbReference type="Proteomes" id="UP000077002">
    <property type="component" value="Unassembled WGS sequence"/>
</dbReference>
<evidence type="ECO:0000256" key="4">
    <source>
        <dbReference type="ARBA" id="ARBA00023004"/>
    </source>
</evidence>
<dbReference type="AlphaFoldDB" id="A0A177F1E6"/>
<keyword evidence="4 5" id="KW-0408">Iron</keyword>
<reference evidence="8 9" key="1">
    <citation type="submission" date="2016-03" db="EMBL/GenBank/DDBJ databases">
        <title>Draft genome sequence of the Fonsecaea monophora CBS 269.37.</title>
        <authorList>
            <person name="Bombassaro A."/>
            <person name="Vinicius W.A."/>
            <person name="De Hoog S."/>
            <person name="Sun J."/>
            <person name="Souza E.M."/>
            <person name="Raittz R.T."/>
            <person name="Costa F."/>
            <person name="Leao A.C."/>
            <person name="Tadra-Sfeir M.Z."/>
            <person name="Baura V."/>
            <person name="Balsanelli E."/>
            <person name="Pedrosa F.O."/>
            <person name="Moreno L.F."/>
            <person name="Steffens M.B."/>
            <person name="Xi L."/>
            <person name="Bocca A.L."/>
            <person name="Felipe M.S."/>
            <person name="Teixeira M."/>
            <person name="Telles Filho F.Q."/>
            <person name="Azevedo C.M."/>
            <person name="Gomes R."/>
            <person name="Vicente V.A."/>
        </authorList>
    </citation>
    <scope>NUCLEOTIDE SEQUENCE [LARGE SCALE GENOMIC DNA]</scope>
    <source>
        <strain evidence="8 9">CBS 269.37</strain>
    </source>
</reference>
<dbReference type="Pfam" id="PF00067">
    <property type="entry name" value="p450"/>
    <property type="match status" value="1"/>
</dbReference>
<dbReference type="PANTHER" id="PTHR24305">
    <property type="entry name" value="CYTOCHROME P450"/>
    <property type="match status" value="1"/>
</dbReference>
<sequence>MLLQLLPYFVLVAVLVEAVRRLRSPLAKLPGPKYTAWTSLVLKYREFTHGRRLYIHDLHQKYGAVVRLSPDEVSFSSADAAKEIYMSGGSGYDKTPFYSLFTQFGTRTLFSTLPRAENCWLTLLGGGGRPFQHSYMKRYLADRYANTSIMKPDILNGIAQHARDFLSKCLDQCYGSDGFADIYVSLHCFALDGVTHQLFHPYGTHANRNEKDLRLMQELSYHDSLKSNVAIYYMPWLSNIIHRISPPKPAPLSNEYVLTASASPSPSPFSLLSKLHAQAKATNMAPYAVPAECKDHLAAGVDTTGDALCFLMHHLSLPTPASQRIQGLLHEELTENAATSFDQLPYLDAVVKEGLRCFPPIPMSMPRYVPQGGSMIDGHFVPGGTIVSCQAYTLHKDPVVFPQPLEFLPERWLDKQGEAERNRLFFAFSVGGRGCLGRHLAIAEMKLLLREVYSQCRTTLSPRMDSDMEMEDQIIASRPKGQSCKLVFEKIFEPYDPSRDVLSQTPFYRRFNPNKNPTFHDLCVRKVPLAQLDPDLLRDYDEGGTKLVEAFCAAVWASRAYAIQRRYLQQRYSASPALAHQLWRRPELLHSHYDVGTEITNHFVVLSKTPTAILLRCGDSPLNTPHGPRAVDGLFELSVTIHRGSADTTETDGDGDVAEFRMKSLFYFGVGAAASSPIAPLSLEGWAHKRYVKLLLEEAVRGCTRHGQGQGQGQPQSSWDNVREAVFGPAPAAQKATTRE</sequence>
<dbReference type="GO" id="GO:0004497">
    <property type="term" value="F:monooxygenase activity"/>
    <property type="evidence" value="ECO:0007669"/>
    <property type="project" value="InterPro"/>
</dbReference>
<feature type="binding site" description="axial binding residue" evidence="5">
    <location>
        <position position="435"/>
    </location>
    <ligand>
        <name>heme</name>
        <dbReference type="ChEBI" id="CHEBI:30413"/>
    </ligand>
    <ligandPart>
        <name>Fe</name>
        <dbReference type="ChEBI" id="CHEBI:18248"/>
    </ligandPart>
</feature>
<evidence type="ECO:0000313" key="9">
    <source>
        <dbReference type="Proteomes" id="UP000077002"/>
    </source>
</evidence>
<dbReference type="PRINTS" id="PR00385">
    <property type="entry name" value="P450"/>
</dbReference>
<dbReference type="InterPro" id="IPR002401">
    <property type="entry name" value="Cyt_P450_E_grp-I"/>
</dbReference>
<feature type="region of interest" description="Disordered" evidence="6">
    <location>
        <begin position="705"/>
        <end position="740"/>
    </location>
</feature>
<organism evidence="8 9">
    <name type="scientific">Fonsecaea monophora</name>
    <dbReference type="NCBI Taxonomy" id="254056"/>
    <lineage>
        <taxon>Eukaryota</taxon>
        <taxon>Fungi</taxon>
        <taxon>Dikarya</taxon>
        <taxon>Ascomycota</taxon>
        <taxon>Pezizomycotina</taxon>
        <taxon>Eurotiomycetes</taxon>
        <taxon>Chaetothyriomycetidae</taxon>
        <taxon>Chaetothyriales</taxon>
        <taxon>Herpotrichiellaceae</taxon>
        <taxon>Fonsecaea</taxon>
    </lineage>
</organism>
<feature type="chain" id="PRO_5008060816" evidence="7">
    <location>
        <begin position="19"/>
        <end position="740"/>
    </location>
</feature>
<dbReference type="SUPFAM" id="SSF48264">
    <property type="entry name" value="Cytochrome P450"/>
    <property type="match status" value="1"/>
</dbReference>
<dbReference type="GO" id="GO:0005506">
    <property type="term" value="F:iron ion binding"/>
    <property type="evidence" value="ECO:0007669"/>
    <property type="project" value="InterPro"/>
</dbReference>
<comment type="caution">
    <text evidence="8">The sequence shown here is derived from an EMBL/GenBank/DDBJ whole genome shotgun (WGS) entry which is preliminary data.</text>
</comment>
<evidence type="ECO:0000256" key="1">
    <source>
        <dbReference type="ARBA" id="ARBA00001971"/>
    </source>
</evidence>
<feature type="signal peptide" evidence="7">
    <location>
        <begin position="1"/>
        <end position="18"/>
    </location>
</feature>
<evidence type="ECO:0000313" key="8">
    <source>
        <dbReference type="EMBL" id="OAG38105.1"/>
    </source>
</evidence>
<protein>
    <submittedName>
        <fullName evidence="8">Uncharacterized protein</fullName>
    </submittedName>
</protein>
<accession>A0A177F1E6</accession>
<evidence type="ECO:0000256" key="7">
    <source>
        <dbReference type="SAM" id="SignalP"/>
    </source>
</evidence>
<keyword evidence="2 5" id="KW-0479">Metal-binding</keyword>
<proteinExistence type="predicted"/>
<gene>
    <name evidence="8" type="ORF">AYO21_07695</name>
</gene>
<evidence type="ECO:0000256" key="6">
    <source>
        <dbReference type="SAM" id="MobiDB-lite"/>
    </source>
</evidence>
<dbReference type="GeneID" id="34602848"/>
<dbReference type="RefSeq" id="XP_022510057.1">
    <property type="nucleotide sequence ID" value="XM_022657649.1"/>
</dbReference>